<dbReference type="GO" id="GO:0003677">
    <property type="term" value="F:DNA binding"/>
    <property type="evidence" value="ECO:0007669"/>
    <property type="project" value="InterPro"/>
</dbReference>
<keyword evidence="7" id="KW-0472">Membrane</keyword>
<name>A0AA88W4Z3_9ASTE</name>
<dbReference type="InterPro" id="IPR007644">
    <property type="entry name" value="RNA_pol_bsu_protrusion"/>
</dbReference>
<dbReference type="EMBL" id="JAVXUP010000873">
    <property type="protein sequence ID" value="KAK3019474.1"/>
    <property type="molecule type" value="Genomic_DNA"/>
</dbReference>
<evidence type="ECO:0000313" key="10">
    <source>
        <dbReference type="Proteomes" id="UP001188597"/>
    </source>
</evidence>
<dbReference type="EC" id="2.7.7.6" evidence="2"/>
<keyword evidence="4" id="KW-0808">Transferase</keyword>
<evidence type="ECO:0000256" key="4">
    <source>
        <dbReference type="ARBA" id="ARBA00022679"/>
    </source>
</evidence>
<reference evidence="9" key="1">
    <citation type="submission" date="2022-12" db="EMBL/GenBank/DDBJ databases">
        <title>Draft genome assemblies for two species of Escallonia (Escalloniales).</title>
        <authorList>
            <person name="Chanderbali A."/>
            <person name="Dervinis C."/>
            <person name="Anghel I."/>
            <person name="Soltis D."/>
            <person name="Soltis P."/>
            <person name="Zapata F."/>
        </authorList>
    </citation>
    <scope>NUCLEOTIDE SEQUENCE</scope>
    <source>
        <strain evidence="9">UCBG64.0493</strain>
        <tissue evidence="9">Leaf</tissue>
    </source>
</reference>
<evidence type="ECO:0000256" key="1">
    <source>
        <dbReference type="ARBA" id="ARBA00006835"/>
    </source>
</evidence>
<dbReference type="Proteomes" id="UP001188597">
    <property type="component" value="Unassembled WGS sequence"/>
</dbReference>
<evidence type="ECO:0000259" key="8">
    <source>
        <dbReference type="Pfam" id="PF04563"/>
    </source>
</evidence>
<comment type="caution">
    <text evidence="9">The sequence shown here is derived from an EMBL/GenBank/DDBJ whole genome shotgun (WGS) entry which is preliminary data.</text>
</comment>
<evidence type="ECO:0000256" key="5">
    <source>
        <dbReference type="ARBA" id="ARBA00022695"/>
    </source>
</evidence>
<dbReference type="GO" id="GO:0032549">
    <property type="term" value="F:ribonucleoside binding"/>
    <property type="evidence" value="ECO:0007669"/>
    <property type="project" value="InterPro"/>
</dbReference>
<keyword evidence="10" id="KW-1185">Reference proteome</keyword>
<comment type="similarity">
    <text evidence="1">Belongs to the RNA polymerase beta chain family.</text>
</comment>
<accession>A0AA88W4Z3</accession>
<keyword evidence="6" id="KW-0804">Transcription</keyword>
<dbReference type="InterPro" id="IPR015712">
    <property type="entry name" value="DNA-dir_RNA_pol_su2"/>
</dbReference>
<keyword evidence="3" id="KW-0240">DNA-directed RNA polymerase</keyword>
<evidence type="ECO:0000313" key="9">
    <source>
        <dbReference type="EMBL" id="KAK3019474.1"/>
    </source>
</evidence>
<sequence>MVANEDDAVGPHPQQSYVRGLVKQHLDSFNYFVTTGIKKIVRANDYIESKIDPKIYLRYTDVWIGKPSIGSGSDVRGVNPHECRLSETTYAAPICVNIVYSNGSHGQLPVMKREKAIIGRMPIMLRSCRCVLYEKDEEELARRGECPLDPGGYFVMKGTEKVHENNFRSKCIYVAVMLRRMMEAILNKDAVDDKDLFKTMNDEIRRGVDIILAKPSRSSRFDISQREPPNGVMSPINERKENEFGSQVVARLSFTGTLGHMTKICPQFEKSRKCSRYSNSRYSNIASGSVGDNGDAMVVEDSLAIEVVLGGLVMVVLALFIIMDT</sequence>
<keyword evidence="7" id="KW-1133">Transmembrane helix</keyword>
<dbReference type="Pfam" id="PF04563">
    <property type="entry name" value="RNA_pol_Rpb2_1"/>
    <property type="match status" value="1"/>
</dbReference>
<evidence type="ECO:0000256" key="6">
    <source>
        <dbReference type="ARBA" id="ARBA00023163"/>
    </source>
</evidence>
<feature type="domain" description="RNA polymerase beta subunit protrusion" evidence="8">
    <location>
        <begin position="20"/>
        <end position="162"/>
    </location>
</feature>
<gene>
    <name evidence="9" type="ORF">RJ639_005158</name>
</gene>
<evidence type="ECO:0000256" key="2">
    <source>
        <dbReference type="ARBA" id="ARBA00012418"/>
    </source>
</evidence>
<dbReference type="GO" id="GO:0003899">
    <property type="term" value="F:DNA-directed RNA polymerase activity"/>
    <property type="evidence" value="ECO:0007669"/>
    <property type="project" value="UniProtKB-EC"/>
</dbReference>
<dbReference type="SUPFAM" id="SSF64484">
    <property type="entry name" value="beta and beta-prime subunits of DNA dependent RNA-polymerase"/>
    <property type="match status" value="1"/>
</dbReference>
<protein>
    <recommendedName>
        <fullName evidence="2">DNA-directed RNA polymerase</fullName>
        <ecNumber evidence="2">2.7.7.6</ecNumber>
    </recommendedName>
</protein>
<feature type="transmembrane region" description="Helical" evidence="7">
    <location>
        <begin position="303"/>
        <end position="323"/>
    </location>
</feature>
<evidence type="ECO:0000256" key="3">
    <source>
        <dbReference type="ARBA" id="ARBA00022478"/>
    </source>
</evidence>
<organism evidence="9 10">
    <name type="scientific">Escallonia herrerae</name>
    <dbReference type="NCBI Taxonomy" id="1293975"/>
    <lineage>
        <taxon>Eukaryota</taxon>
        <taxon>Viridiplantae</taxon>
        <taxon>Streptophyta</taxon>
        <taxon>Embryophyta</taxon>
        <taxon>Tracheophyta</taxon>
        <taxon>Spermatophyta</taxon>
        <taxon>Magnoliopsida</taxon>
        <taxon>eudicotyledons</taxon>
        <taxon>Gunneridae</taxon>
        <taxon>Pentapetalae</taxon>
        <taxon>asterids</taxon>
        <taxon>campanulids</taxon>
        <taxon>Escalloniales</taxon>
        <taxon>Escalloniaceae</taxon>
        <taxon>Escallonia</taxon>
    </lineage>
</organism>
<dbReference type="AlphaFoldDB" id="A0AA88W4Z3"/>
<dbReference type="GO" id="GO:0006351">
    <property type="term" value="P:DNA-templated transcription"/>
    <property type="evidence" value="ECO:0007669"/>
    <property type="project" value="InterPro"/>
</dbReference>
<proteinExistence type="inferred from homology"/>
<evidence type="ECO:0000256" key="7">
    <source>
        <dbReference type="SAM" id="Phobius"/>
    </source>
</evidence>
<dbReference type="Gene3D" id="3.90.1100.10">
    <property type="match status" value="1"/>
</dbReference>
<dbReference type="GO" id="GO:0000428">
    <property type="term" value="C:DNA-directed RNA polymerase complex"/>
    <property type="evidence" value="ECO:0007669"/>
    <property type="project" value="UniProtKB-KW"/>
</dbReference>
<keyword evidence="7" id="KW-0812">Transmembrane</keyword>
<dbReference type="PANTHER" id="PTHR20856">
    <property type="entry name" value="DNA-DIRECTED RNA POLYMERASE I SUBUNIT 2"/>
    <property type="match status" value="1"/>
</dbReference>
<keyword evidence="5" id="KW-0548">Nucleotidyltransferase</keyword>